<dbReference type="SUPFAM" id="SSF55103">
    <property type="entry name" value="FAD-linked oxidases, C-terminal domain"/>
    <property type="match status" value="1"/>
</dbReference>
<gene>
    <name evidence="4" type="primary">glcE</name>
    <name evidence="4" type="ORF">CATMQ487_47680</name>
</gene>
<keyword evidence="5" id="KW-1185">Reference proteome</keyword>
<organism evidence="4 5">
    <name type="scientific">Sphaerotilus microaerophilus</name>
    <dbReference type="NCBI Taxonomy" id="2914710"/>
    <lineage>
        <taxon>Bacteria</taxon>
        <taxon>Pseudomonadati</taxon>
        <taxon>Pseudomonadota</taxon>
        <taxon>Betaproteobacteria</taxon>
        <taxon>Burkholderiales</taxon>
        <taxon>Sphaerotilaceae</taxon>
        <taxon>Sphaerotilus</taxon>
    </lineage>
</organism>
<dbReference type="InterPro" id="IPR016166">
    <property type="entry name" value="FAD-bd_PCMH"/>
</dbReference>
<feature type="domain" description="FAD-binding PCMH-type" evidence="3">
    <location>
        <begin position="1"/>
        <end position="177"/>
    </location>
</feature>
<dbReference type="PROSITE" id="PS51387">
    <property type="entry name" value="FAD_PCMH"/>
    <property type="match status" value="1"/>
</dbReference>
<evidence type="ECO:0000256" key="1">
    <source>
        <dbReference type="ARBA" id="ARBA00022630"/>
    </source>
</evidence>
<keyword evidence="1" id="KW-0285">Flavoprotein</keyword>
<evidence type="ECO:0000313" key="5">
    <source>
        <dbReference type="Proteomes" id="UP001057498"/>
    </source>
</evidence>
<dbReference type="InterPro" id="IPR006094">
    <property type="entry name" value="Oxid_FAD_bind_N"/>
</dbReference>
<dbReference type="Gene3D" id="3.30.465.10">
    <property type="match status" value="1"/>
</dbReference>
<dbReference type="SUPFAM" id="SSF56176">
    <property type="entry name" value="FAD-binding/transporter-associated domain-like"/>
    <property type="match status" value="1"/>
</dbReference>
<protein>
    <submittedName>
        <fullName evidence="4">Glycolate oxidase subunit GlcE</fullName>
    </submittedName>
</protein>
<dbReference type="InterPro" id="IPR036318">
    <property type="entry name" value="FAD-bd_PCMH-like_sf"/>
</dbReference>
<evidence type="ECO:0000259" key="3">
    <source>
        <dbReference type="PROSITE" id="PS51387"/>
    </source>
</evidence>
<dbReference type="NCBIfam" id="NF008439">
    <property type="entry name" value="PRK11282.1"/>
    <property type="match status" value="1"/>
</dbReference>
<dbReference type="Pfam" id="PF01565">
    <property type="entry name" value="FAD_binding_4"/>
    <property type="match status" value="1"/>
</dbReference>
<dbReference type="Proteomes" id="UP001057498">
    <property type="component" value="Chromosome"/>
</dbReference>
<dbReference type="EMBL" id="AP025730">
    <property type="protein sequence ID" value="BDI07798.1"/>
    <property type="molecule type" value="Genomic_DNA"/>
</dbReference>
<evidence type="ECO:0000256" key="2">
    <source>
        <dbReference type="ARBA" id="ARBA00022827"/>
    </source>
</evidence>
<dbReference type="PANTHER" id="PTHR11748:SF103">
    <property type="entry name" value="GLYCOLATE OXIDASE SUBUNIT GLCE"/>
    <property type="match status" value="1"/>
</dbReference>
<dbReference type="RefSeq" id="WP_251970961.1">
    <property type="nucleotide sequence ID" value="NZ_AP025730.1"/>
</dbReference>
<accession>A0ABM7YT08</accession>
<dbReference type="InterPro" id="IPR016164">
    <property type="entry name" value="FAD-linked_Oxase-like_C"/>
</dbReference>
<dbReference type="PANTHER" id="PTHR11748">
    <property type="entry name" value="D-LACTATE DEHYDROGENASE"/>
    <property type="match status" value="1"/>
</dbReference>
<evidence type="ECO:0000313" key="4">
    <source>
        <dbReference type="EMBL" id="BDI07798.1"/>
    </source>
</evidence>
<sequence length="374" mass="39429">MSKALNSLVDRVRTAREAHTPLAIRGAGTKSFYGEAIRGATLDTRELSGISSYEPSELVLTARAGTPLADVEAALAERGQCLPFEPPRYPDPERPGQRGGTIGGVVAAGLAGPARAAVGNVRDFVLGATLLNGRAEVLSFGGQVMKNVAGYDVSRALAGSLGVLGLICEVSLKVLPVLPATATLRFDCGEAEAIERLQGWGGQPLPVHASAWWQGALVVRLSGAVAAVNSAASKMGGEVIDPYLAQRFWNGMRDQTDEFFAEARRSLADGAALWRIGLPAGAAPLPLSGEQLIEWGGAQRWWVTREPAERVRSLAARSGGHATLFRARDKAAVLGAGGSVFTPLAAPLARIHRELKQAFDPDGLFNPGRLYPEL</sequence>
<keyword evidence="2" id="KW-0274">FAD</keyword>
<proteinExistence type="predicted"/>
<name>A0ABM7YT08_9BURK</name>
<reference evidence="4" key="1">
    <citation type="submission" date="2022-04" db="EMBL/GenBank/DDBJ databases">
        <title>Whole genome sequence of Sphaerotilus sp. FB-5.</title>
        <authorList>
            <person name="Takeda M."/>
            <person name="Narihara S."/>
            <person name="Akimoto M."/>
            <person name="Akimoto R."/>
            <person name="Nishiyashiki S."/>
            <person name="Murakami T."/>
        </authorList>
    </citation>
    <scope>NUCLEOTIDE SEQUENCE</scope>
    <source>
        <strain evidence="4">FB-5</strain>
    </source>
</reference>
<dbReference type="InterPro" id="IPR016169">
    <property type="entry name" value="FAD-bd_PCMH_sub2"/>
</dbReference>